<protein>
    <submittedName>
        <fullName evidence="4">Glucose/arabinose dehydrogenase</fullName>
    </submittedName>
</protein>
<reference evidence="4 5" key="1">
    <citation type="submission" date="2020-10" db="EMBL/GenBank/DDBJ databases">
        <title>Sequencing the genomes of 1000 actinobacteria strains.</title>
        <authorList>
            <person name="Klenk H.-P."/>
        </authorList>
    </citation>
    <scope>NUCLEOTIDE SEQUENCE [LARGE SCALE GENOMIC DNA]</scope>
    <source>
        <strain evidence="4 5">DSM 45157</strain>
    </source>
</reference>
<evidence type="ECO:0000259" key="3">
    <source>
        <dbReference type="Pfam" id="PF07995"/>
    </source>
</evidence>
<accession>A0ABR9HNJ4</accession>
<dbReference type="InterPro" id="IPR011041">
    <property type="entry name" value="Quinoprot_gluc/sorb_DH_b-prop"/>
</dbReference>
<sequence>MNTRKNRTTIRTLALLGTALLLSGCSTTGADGVGAGEDTEPGDGSAEATAPGPGQPEDVVTGLEVPWGIGFLPDGSALVAQRDSAAVVRVAPDGTADEAGTVEGVEHGGEGGLLGLAVDPDFPEEPYAYVYFTSDSDNRVSRISYDADANTLGEAEVILDGIPAADNHNGGRIAFGPDGYLYVATGDAQDTGNSQDTDSLGGKILRITTTGEPAPGNPFDNPVHSYGHRNVQGLAWDDEENLYATEFGQDALDEVNLIEPGNNYGWPEAEGPGGGDEYTDPLLTWEPAEASPSGAAIVGDSLYVASLRGARLWEVPLTGDGTVGEPEAHFVDELGRLRTVVPTPDGDALWLSTSNHDSWGSPAEGDDRIVNVPLE</sequence>
<dbReference type="PANTHER" id="PTHR19328:SF13">
    <property type="entry name" value="HIPL1 PROTEIN"/>
    <property type="match status" value="1"/>
</dbReference>
<gene>
    <name evidence="4" type="ORF">H4W79_004811</name>
</gene>
<dbReference type="PROSITE" id="PS51257">
    <property type="entry name" value="PROKAR_LIPOPROTEIN"/>
    <property type="match status" value="1"/>
</dbReference>
<keyword evidence="5" id="KW-1185">Reference proteome</keyword>
<feature type="domain" description="Glucose/Sorbosone dehydrogenase" evidence="3">
    <location>
        <begin position="63"/>
        <end position="357"/>
    </location>
</feature>
<dbReference type="InterPro" id="IPR012938">
    <property type="entry name" value="Glc/Sorbosone_DH"/>
</dbReference>
<dbReference type="EMBL" id="JADBDY010000001">
    <property type="protein sequence ID" value="MBE1460597.1"/>
    <property type="molecule type" value="Genomic_DNA"/>
</dbReference>
<evidence type="ECO:0000256" key="1">
    <source>
        <dbReference type="SAM" id="MobiDB-lite"/>
    </source>
</evidence>
<name>A0ABR9HNJ4_9ACTN</name>
<feature type="chain" id="PRO_5047288651" evidence="2">
    <location>
        <begin position="31"/>
        <end position="375"/>
    </location>
</feature>
<dbReference type="PANTHER" id="PTHR19328">
    <property type="entry name" value="HEDGEHOG-INTERACTING PROTEIN"/>
    <property type="match status" value="1"/>
</dbReference>
<dbReference type="Proteomes" id="UP000598217">
    <property type="component" value="Unassembled WGS sequence"/>
</dbReference>
<comment type="caution">
    <text evidence="4">The sequence shown here is derived from an EMBL/GenBank/DDBJ whole genome shotgun (WGS) entry which is preliminary data.</text>
</comment>
<keyword evidence="2" id="KW-0732">Signal</keyword>
<dbReference type="Pfam" id="PF07995">
    <property type="entry name" value="GSDH"/>
    <property type="match status" value="1"/>
</dbReference>
<evidence type="ECO:0000313" key="5">
    <source>
        <dbReference type="Proteomes" id="UP000598217"/>
    </source>
</evidence>
<dbReference type="InterPro" id="IPR011042">
    <property type="entry name" value="6-blade_b-propeller_TolB-like"/>
</dbReference>
<proteinExistence type="predicted"/>
<evidence type="ECO:0000313" key="4">
    <source>
        <dbReference type="EMBL" id="MBE1460597.1"/>
    </source>
</evidence>
<dbReference type="Gene3D" id="2.120.10.30">
    <property type="entry name" value="TolB, C-terminal domain"/>
    <property type="match status" value="1"/>
</dbReference>
<feature type="region of interest" description="Disordered" evidence="1">
    <location>
        <begin position="355"/>
        <end position="375"/>
    </location>
</feature>
<feature type="signal peptide" evidence="2">
    <location>
        <begin position="1"/>
        <end position="30"/>
    </location>
</feature>
<organism evidence="4 5">
    <name type="scientific">Nocardiopsis terrae</name>
    <dbReference type="NCBI Taxonomy" id="372655"/>
    <lineage>
        <taxon>Bacteria</taxon>
        <taxon>Bacillati</taxon>
        <taxon>Actinomycetota</taxon>
        <taxon>Actinomycetes</taxon>
        <taxon>Streptosporangiales</taxon>
        <taxon>Nocardiopsidaceae</taxon>
        <taxon>Nocardiopsis</taxon>
    </lineage>
</organism>
<feature type="region of interest" description="Disordered" evidence="1">
    <location>
        <begin position="31"/>
        <end position="55"/>
    </location>
</feature>
<evidence type="ECO:0000256" key="2">
    <source>
        <dbReference type="SAM" id="SignalP"/>
    </source>
</evidence>
<dbReference type="SUPFAM" id="SSF50952">
    <property type="entry name" value="Soluble quinoprotein glucose dehydrogenase"/>
    <property type="match status" value="1"/>
</dbReference>